<accession>A0ABN9H7N3</accession>
<evidence type="ECO:0000313" key="2">
    <source>
        <dbReference type="Proteomes" id="UP001162483"/>
    </source>
</evidence>
<evidence type="ECO:0000313" key="1">
    <source>
        <dbReference type="EMBL" id="CAI9616596.1"/>
    </source>
</evidence>
<name>A0ABN9H7N3_9NEOB</name>
<dbReference type="Proteomes" id="UP001162483">
    <property type="component" value="Unassembled WGS sequence"/>
</dbReference>
<proteinExistence type="predicted"/>
<sequence>MVKPDRLDAATTIKGLDYLEVPGSAKRDYKLNFHSHKEGTFTAKVIFRNETTQEYLFYNVTFKSTPPGVISTIELVTPVRQSTAATITVENPLSMPVTFSTDCKVPEINLPPQITVPAQSEVRLLYNPSLPFTK</sequence>
<gene>
    <name evidence="1" type="ORF">SPARVUS_LOCUS15405303</name>
</gene>
<comment type="caution">
    <text evidence="1">The sequence shown here is derived from an EMBL/GenBank/DDBJ whole genome shotgun (WGS) entry which is preliminary data.</text>
</comment>
<protein>
    <submittedName>
        <fullName evidence="1">Uncharacterized protein</fullName>
    </submittedName>
</protein>
<reference evidence="1" key="1">
    <citation type="submission" date="2023-05" db="EMBL/GenBank/DDBJ databases">
        <authorList>
            <person name="Stuckert A."/>
        </authorList>
    </citation>
    <scope>NUCLEOTIDE SEQUENCE</scope>
</reference>
<organism evidence="1 2">
    <name type="scientific">Staurois parvus</name>
    <dbReference type="NCBI Taxonomy" id="386267"/>
    <lineage>
        <taxon>Eukaryota</taxon>
        <taxon>Metazoa</taxon>
        <taxon>Chordata</taxon>
        <taxon>Craniata</taxon>
        <taxon>Vertebrata</taxon>
        <taxon>Euteleostomi</taxon>
        <taxon>Amphibia</taxon>
        <taxon>Batrachia</taxon>
        <taxon>Anura</taxon>
        <taxon>Neobatrachia</taxon>
        <taxon>Ranoidea</taxon>
        <taxon>Ranidae</taxon>
        <taxon>Staurois</taxon>
    </lineage>
</organism>
<dbReference type="EMBL" id="CATNWA010020083">
    <property type="protein sequence ID" value="CAI9616596.1"/>
    <property type="molecule type" value="Genomic_DNA"/>
</dbReference>
<dbReference type="InterPro" id="IPR033305">
    <property type="entry name" value="Hydin-like"/>
</dbReference>
<dbReference type="PANTHER" id="PTHR23053">
    <property type="entry name" value="DLEC1 DELETED IN LUNG AND ESOPHAGEAL CANCER 1"/>
    <property type="match status" value="1"/>
</dbReference>
<keyword evidence="2" id="KW-1185">Reference proteome</keyword>
<dbReference type="PANTHER" id="PTHR23053:SF0">
    <property type="entry name" value="HYDROCEPHALUS-INDUCING PROTEIN HOMOLOG"/>
    <property type="match status" value="1"/>
</dbReference>